<dbReference type="NCBIfam" id="TIGR04085">
    <property type="entry name" value="rSAM_more_4Fe4S"/>
    <property type="match status" value="1"/>
</dbReference>
<dbReference type="RefSeq" id="WP_274054893.1">
    <property type="nucleotide sequence ID" value="NZ_CP059693.1"/>
</dbReference>
<evidence type="ECO:0000313" key="8">
    <source>
        <dbReference type="Proteomes" id="UP001215231"/>
    </source>
</evidence>
<evidence type="ECO:0000256" key="3">
    <source>
        <dbReference type="ARBA" id="ARBA00022723"/>
    </source>
</evidence>
<dbReference type="PANTHER" id="PTHR43273">
    <property type="entry name" value="ANAEROBIC SULFATASE-MATURATING ENZYME HOMOLOG ASLB-RELATED"/>
    <property type="match status" value="1"/>
</dbReference>
<feature type="domain" description="Radical SAM core" evidence="6">
    <location>
        <begin position="79"/>
        <end position="312"/>
    </location>
</feature>
<dbReference type="PANTHER" id="PTHR43273:SF8">
    <property type="entry name" value="RADICAL SAM DOMAIN PROTEIN"/>
    <property type="match status" value="1"/>
</dbReference>
<evidence type="ECO:0000256" key="4">
    <source>
        <dbReference type="ARBA" id="ARBA00023004"/>
    </source>
</evidence>
<dbReference type="Pfam" id="PF04055">
    <property type="entry name" value="Radical_SAM"/>
    <property type="match status" value="1"/>
</dbReference>
<accession>A0ABY7VKS2</accession>
<dbReference type="InterPro" id="IPR023867">
    <property type="entry name" value="Sulphatase_maturase_rSAM"/>
</dbReference>
<keyword evidence="3" id="KW-0479">Metal-binding</keyword>
<dbReference type="EMBL" id="CP059693">
    <property type="protein sequence ID" value="WDE14339.1"/>
    <property type="molecule type" value="Genomic_DNA"/>
</dbReference>
<keyword evidence="8" id="KW-1185">Reference proteome</keyword>
<sequence length="432" mass="49142">MAKSSFNVEIEEASGQKYILNTYSRALVKISDSLHQEYMQDEVLSDAAYQALKRAGILVDDKAVQQQQAYQAFEREQSHSRQLNLVIPLTNACNLGCSYCYQVIHGDFRGEDKIKLKPWNDASIEALVNFVEQQLKDDQFDEVRLRWYGGEPLIRLDLIEKIGLGIKQVCARLDKKLSGMAVTNGTLLKDKAVKILKQVNIDRLEISLDGPPQTHNLLRPKALGKGSYDEVLAGILNGAKHFELIVFRVNLHTKNVEQVEQWLEAIADDIRLPNLYHKYKLVEGDDTNQFGWHNYTKLSERLINKAKSLGLKHLQPNLSTELCPAIRNNYFIVQSDLKLYKCPQNLGSDDNVGVIARAGDHSLNDTAKHWAEYSVEKDQRCTSCNHLPACNGGCPYNEIMGKINNKSMEQYSREENCCREKSNPNIYLERLL</sequence>
<gene>
    <name evidence="7" type="ORF">H3N35_13485</name>
</gene>
<proteinExistence type="predicted"/>
<keyword evidence="5" id="KW-0411">Iron-sulfur</keyword>
<evidence type="ECO:0000256" key="1">
    <source>
        <dbReference type="ARBA" id="ARBA00001966"/>
    </source>
</evidence>
<dbReference type="CDD" id="cd01335">
    <property type="entry name" value="Radical_SAM"/>
    <property type="match status" value="1"/>
</dbReference>
<keyword evidence="2" id="KW-0949">S-adenosyl-L-methionine</keyword>
<evidence type="ECO:0000313" key="7">
    <source>
        <dbReference type="EMBL" id="WDE14339.1"/>
    </source>
</evidence>
<dbReference type="InterPro" id="IPR023885">
    <property type="entry name" value="4Fe4S-binding_SPASM_dom"/>
</dbReference>
<dbReference type="SUPFAM" id="SSF102114">
    <property type="entry name" value="Radical SAM enzymes"/>
    <property type="match status" value="1"/>
</dbReference>
<dbReference type="PROSITE" id="PS51918">
    <property type="entry name" value="RADICAL_SAM"/>
    <property type="match status" value="1"/>
</dbReference>
<dbReference type="SFLD" id="SFLDG01384">
    <property type="entry name" value="thioether_bond_formation_requi"/>
    <property type="match status" value="1"/>
</dbReference>
<evidence type="ECO:0000259" key="6">
    <source>
        <dbReference type="PROSITE" id="PS51918"/>
    </source>
</evidence>
<name>A0ABY7VKS2_9GAMM</name>
<dbReference type="InterPro" id="IPR058240">
    <property type="entry name" value="rSAM_sf"/>
</dbReference>
<dbReference type="InterPro" id="IPR013785">
    <property type="entry name" value="Aldolase_TIM"/>
</dbReference>
<evidence type="ECO:0000256" key="5">
    <source>
        <dbReference type="ARBA" id="ARBA00023014"/>
    </source>
</evidence>
<dbReference type="Proteomes" id="UP001215231">
    <property type="component" value="Chromosome"/>
</dbReference>
<dbReference type="InterPro" id="IPR007197">
    <property type="entry name" value="rSAM"/>
</dbReference>
<evidence type="ECO:0000256" key="2">
    <source>
        <dbReference type="ARBA" id="ARBA00022691"/>
    </source>
</evidence>
<protein>
    <submittedName>
        <fullName evidence="7">Radical SAM protein</fullName>
    </submittedName>
</protein>
<keyword evidence="4" id="KW-0408">Iron</keyword>
<dbReference type="SFLD" id="SFLDG01386">
    <property type="entry name" value="main_SPASM_domain-containing"/>
    <property type="match status" value="1"/>
</dbReference>
<reference evidence="7 8" key="1">
    <citation type="journal article" date="2022" name="Mar. Drugs">
        <title>Bioassay-Guided Fractionation Leads to the Detection of Cholic Acid Generated by the Rare Thalassomonas sp.</title>
        <authorList>
            <person name="Pheiffer F."/>
            <person name="Schneider Y.K."/>
            <person name="Hansen E.H."/>
            <person name="Andersen J.H."/>
            <person name="Isaksson J."/>
            <person name="Busche T."/>
            <person name="R C."/>
            <person name="Kalinowski J."/>
            <person name="Zyl L.V."/>
            <person name="Trindade M."/>
        </authorList>
    </citation>
    <scope>NUCLEOTIDE SEQUENCE [LARGE SCALE GENOMIC DNA]</scope>
    <source>
        <strain evidence="7 8">A5K-61T</strain>
    </source>
</reference>
<dbReference type="SFLD" id="SFLDS00029">
    <property type="entry name" value="Radical_SAM"/>
    <property type="match status" value="1"/>
</dbReference>
<dbReference type="Gene3D" id="3.20.20.70">
    <property type="entry name" value="Aldolase class I"/>
    <property type="match status" value="1"/>
</dbReference>
<comment type="cofactor">
    <cofactor evidence="1">
        <name>[4Fe-4S] cluster</name>
        <dbReference type="ChEBI" id="CHEBI:49883"/>
    </cofactor>
</comment>
<dbReference type="SFLD" id="SFLDG01067">
    <property type="entry name" value="SPASM/twitch_domain_containing"/>
    <property type="match status" value="1"/>
</dbReference>
<organism evidence="7 8">
    <name type="scientific">Thalassomonas haliotis</name>
    <dbReference type="NCBI Taxonomy" id="485448"/>
    <lineage>
        <taxon>Bacteria</taxon>
        <taxon>Pseudomonadati</taxon>
        <taxon>Pseudomonadota</taxon>
        <taxon>Gammaproteobacteria</taxon>
        <taxon>Alteromonadales</taxon>
        <taxon>Colwelliaceae</taxon>
        <taxon>Thalassomonas</taxon>
    </lineage>
</organism>